<dbReference type="PROSITE" id="PS51007">
    <property type="entry name" value="CYTC"/>
    <property type="match status" value="1"/>
</dbReference>
<accession>I6R1C9</accession>
<evidence type="ECO:0000313" key="8">
    <source>
        <dbReference type="EMBL" id="AFM35679.1"/>
    </source>
</evidence>
<dbReference type="AlphaFoldDB" id="I6R1C9"/>
<name>I6R1C9_RHIML</name>
<organism evidence="8">
    <name type="scientific">Rhizobium meliloti</name>
    <name type="common">Ensifer meliloti</name>
    <name type="synonym">Sinorhizobium meliloti</name>
    <dbReference type="NCBI Taxonomy" id="382"/>
    <lineage>
        <taxon>Bacteria</taxon>
        <taxon>Pseudomonadati</taxon>
        <taxon>Pseudomonadota</taxon>
        <taxon>Alphaproteobacteria</taxon>
        <taxon>Hyphomicrobiales</taxon>
        <taxon>Rhizobiaceae</taxon>
        <taxon>Sinorhizobium/Ensifer group</taxon>
        <taxon>Sinorhizobium</taxon>
    </lineage>
</organism>
<sequence length="258" mass="28557">NSGFLKRLFWDGRASSLEEQARAAMTSPIEGNGHPALMIARLQEIPEYMERIGKLFNSTRLAEADIWRAIAAFERTLVDTDTPFDRFLRGEHDALSPAARRGMKVFSGKANCTSCHNGALLTDEAFHVTSVPDTGQLAASGPLQVTFRFKVLDALGSAMALSEDPGRFLVTRNLADRGAFRTAPLRHTRYTAPYMHNGAFWTLREVVDFYNAPQHATGSELAPIDLTEAEVKDLVAFLECLSGPQITIERPSLPSYRE</sequence>
<reference evidence="8" key="1">
    <citation type="journal article" date="2013" name="FEMS Microbiol. Lett.">
        <title>rptA, a novel gene from Ensifer (Sinorhizobium) meliloti involved in conjugal transfer.</title>
        <authorList>
            <person name="Pistorio M."/>
            <person name="Torres Tejerizo G.A."/>
            <person name="Del Papa M.F."/>
            <person name="de Los Angeles Giusti M."/>
            <person name="Lozano M."/>
            <person name="Lagares A."/>
        </authorList>
    </citation>
    <scope>NUCLEOTIDE SEQUENCE</scope>
    <source>
        <strain evidence="8">LPU88</strain>
    </source>
</reference>
<dbReference type="GO" id="GO:0046872">
    <property type="term" value="F:metal ion binding"/>
    <property type="evidence" value="ECO:0007669"/>
    <property type="project" value="UniProtKB-KW"/>
</dbReference>
<dbReference type="EMBL" id="JQ753316">
    <property type="protein sequence ID" value="AFM35679.1"/>
    <property type="molecule type" value="Genomic_DNA"/>
</dbReference>
<dbReference type="GO" id="GO:0020037">
    <property type="term" value="F:heme binding"/>
    <property type="evidence" value="ECO:0007669"/>
    <property type="project" value="InterPro"/>
</dbReference>
<proteinExistence type="predicted"/>
<protein>
    <recommendedName>
        <fullName evidence="7">Cytochrome c domain-containing protein</fullName>
    </recommendedName>
</protein>
<dbReference type="GO" id="GO:0030313">
    <property type="term" value="C:cell envelope"/>
    <property type="evidence" value="ECO:0007669"/>
    <property type="project" value="UniProtKB-SubCell"/>
</dbReference>
<keyword evidence="4" id="KW-0560">Oxidoreductase</keyword>
<keyword evidence="3 6" id="KW-0479">Metal-binding</keyword>
<dbReference type="GO" id="GO:0009055">
    <property type="term" value="F:electron transfer activity"/>
    <property type="evidence" value="ECO:0007669"/>
    <property type="project" value="InterPro"/>
</dbReference>
<comment type="subcellular location">
    <subcellularLocation>
        <location evidence="1">Cell envelope</location>
    </subcellularLocation>
</comment>
<keyword evidence="5 6" id="KW-0408">Iron</keyword>
<feature type="non-terminal residue" evidence="8">
    <location>
        <position position="1"/>
    </location>
</feature>
<dbReference type="SUPFAM" id="SSF46626">
    <property type="entry name" value="Cytochrome c"/>
    <property type="match status" value="2"/>
</dbReference>
<dbReference type="InterPro" id="IPR009056">
    <property type="entry name" value="Cyt_c-like_dom"/>
</dbReference>
<evidence type="ECO:0000256" key="1">
    <source>
        <dbReference type="ARBA" id="ARBA00004196"/>
    </source>
</evidence>
<evidence type="ECO:0000256" key="5">
    <source>
        <dbReference type="ARBA" id="ARBA00023004"/>
    </source>
</evidence>
<feature type="domain" description="Cytochrome c" evidence="7">
    <location>
        <begin position="97"/>
        <end position="242"/>
    </location>
</feature>
<evidence type="ECO:0000256" key="4">
    <source>
        <dbReference type="ARBA" id="ARBA00023002"/>
    </source>
</evidence>
<dbReference type="Pfam" id="PF03150">
    <property type="entry name" value="CCP_MauG"/>
    <property type="match status" value="1"/>
</dbReference>
<evidence type="ECO:0000256" key="3">
    <source>
        <dbReference type="ARBA" id="ARBA00022723"/>
    </source>
</evidence>
<evidence type="ECO:0000256" key="2">
    <source>
        <dbReference type="ARBA" id="ARBA00022617"/>
    </source>
</evidence>
<evidence type="ECO:0000259" key="7">
    <source>
        <dbReference type="PROSITE" id="PS51007"/>
    </source>
</evidence>
<dbReference type="Gene3D" id="1.10.760.10">
    <property type="entry name" value="Cytochrome c-like domain"/>
    <property type="match status" value="2"/>
</dbReference>
<evidence type="ECO:0000256" key="6">
    <source>
        <dbReference type="PROSITE-ProRule" id="PRU00433"/>
    </source>
</evidence>
<keyword evidence="2 6" id="KW-0349">Heme</keyword>
<dbReference type="InterPro" id="IPR036909">
    <property type="entry name" value="Cyt_c-like_dom_sf"/>
</dbReference>
<dbReference type="InterPro" id="IPR004852">
    <property type="entry name" value="Di-haem_cyt_c_peroxidsae"/>
</dbReference>
<dbReference type="InterPro" id="IPR051395">
    <property type="entry name" value="Cytochrome_c_Peroxidase/MauG"/>
</dbReference>
<dbReference type="GO" id="GO:0004130">
    <property type="term" value="F:cytochrome-c peroxidase activity"/>
    <property type="evidence" value="ECO:0007669"/>
    <property type="project" value="TreeGrafter"/>
</dbReference>
<dbReference type="PANTHER" id="PTHR30600">
    <property type="entry name" value="CYTOCHROME C PEROXIDASE-RELATED"/>
    <property type="match status" value="1"/>
</dbReference>